<evidence type="ECO:0000313" key="2">
    <source>
        <dbReference type="Proteomes" id="UP000003226"/>
    </source>
</evidence>
<comment type="caution">
    <text evidence="1">The sequence shown here is derived from an EMBL/GenBank/DDBJ whole genome shotgun (WGS) entry which is preliminary data.</text>
</comment>
<dbReference type="AlphaFoldDB" id="I4W4H3"/>
<dbReference type="eggNOG" id="ENOG502ZZ1E">
    <property type="taxonomic scope" value="Bacteria"/>
</dbReference>
<evidence type="ECO:0000313" key="1">
    <source>
        <dbReference type="EMBL" id="EIL94364.1"/>
    </source>
</evidence>
<protein>
    <submittedName>
        <fullName evidence="1">Uncharacterized protein</fullName>
    </submittedName>
</protein>
<reference evidence="1 2" key="1">
    <citation type="journal article" date="2012" name="J. Bacteriol.">
        <title>Genome sequences for six rhodanobacter strains, isolated from soils and the terrestrial subsurface, with variable denitrification capabilities.</title>
        <authorList>
            <person name="Kostka J.E."/>
            <person name="Green S.J."/>
            <person name="Rishishwar L."/>
            <person name="Prakash O."/>
            <person name="Katz L.S."/>
            <person name="Marino-Ramirez L."/>
            <person name="Jordan I.K."/>
            <person name="Munk C."/>
            <person name="Ivanova N."/>
            <person name="Mikhailova N."/>
            <person name="Watson D.B."/>
            <person name="Brown S.D."/>
            <person name="Palumbo A.V."/>
            <person name="Brooks S.C."/>
        </authorList>
    </citation>
    <scope>NUCLEOTIDE SEQUENCE [LARGE SCALE GENOMIC DNA]</scope>
    <source>
        <strain evidence="1 2">B39</strain>
    </source>
</reference>
<accession>I4W4H3</accession>
<dbReference type="EMBL" id="AJXT01000006">
    <property type="protein sequence ID" value="EIL94364.1"/>
    <property type="molecule type" value="Genomic_DNA"/>
</dbReference>
<dbReference type="PATRIC" id="fig|1163407.3.peg.1043"/>
<name>I4W4H3_9GAMM</name>
<dbReference type="OrthoDB" id="5950490at2"/>
<dbReference type="RefSeq" id="WP_007806044.1">
    <property type="nucleotide sequence ID" value="NZ_AJXT01000006.1"/>
</dbReference>
<gene>
    <name evidence="1" type="ORF">UU7_05172</name>
</gene>
<keyword evidence="2" id="KW-1185">Reference proteome</keyword>
<dbReference type="Proteomes" id="UP000003226">
    <property type="component" value="Unassembled WGS sequence"/>
</dbReference>
<organism evidence="1 2">
    <name type="scientific">Rhodanobacter spathiphylli B39</name>
    <dbReference type="NCBI Taxonomy" id="1163407"/>
    <lineage>
        <taxon>Bacteria</taxon>
        <taxon>Pseudomonadati</taxon>
        <taxon>Pseudomonadota</taxon>
        <taxon>Gammaproteobacteria</taxon>
        <taxon>Lysobacterales</taxon>
        <taxon>Rhodanobacteraceae</taxon>
        <taxon>Rhodanobacter</taxon>
    </lineage>
</organism>
<proteinExistence type="predicted"/>
<sequence>MQIWNWSGAANGFTTLLPVRDEDILAGVFIADGTHKTWDIRPQVTPGIERDKKKQHPLGDLSFVMGASVVLNRKAYEALKSFLEPFGQFLELDMVDETGLGGGDQRLYFYNVTNVVQCIDFDRSETEGKKVIKPAFLPDSVPLSAQVFKDPLRKKMDIYLNEAAHAELSRLLIGAGLRGSTLTRVC</sequence>